<keyword evidence="4" id="KW-1133">Transmembrane helix</keyword>
<organism evidence="6 7">
    <name type="scientific">Pythium oligandrum</name>
    <name type="common">Mycoparasitic fungus</name>
    <dbReference type="NCBI Taxonomy" id="41045"/>
    <lineage>
        <taxon>Eukaryota</taxon>
        <taxon>Sar</taxon>
        <taxon>Stramenopiles</taxon>
        <taxon>Oomycota</taxon>
        <taxon>Peronosporomycetes</taxon>
        <taxon>Pythiales</taxon>
        <taxon>Pythiaceae</taxon>
        <taxon>Pythium</taxon>
    </lineage>
</organism>
<feature type="compositionally biased region" description="Basic residues" evidence="3">
    <location>
        <begin position="432"/>
        <end position="454"/>
    </location>
</feature>
<keyword evidence="4" id="KW-0472">Membrane</keyword>
<dbReference type="PROSITE" id="PS51864">
    <property type="entry name" value="ASTACIN"/>
    <property type="match status" value="1"/>
</dbReference>
<feature type="binding site" evidence="1">
    <location>
        <position position="727"/>
    </location>
    <ligand>
        <name>Zn(2+)</name>
        <dbReference type="ChEBI" id="CHEBI:29105"/>
        <note>catalytic</note>
    </ligand>
</feature>
<sequence>MRWQHAALVAVSALYQVQASFYVCPAPCKAMLLPREMDTLADCVCPGNDGGVLHDNNQQKGALFQCPEGSAATRLHPLSFADCACLSGFTRDQSRKVCSADEFECLGRYKLRKDADKAESIADCDCIHPYKKDDATGSCELKTCPRAGNYIKKSGARHVTSLADCACIEPYVKDDQSGECLVSSPYECPAYSLPTPNRRPQSFADCHCDFGFVRTPDDTCERESLAFACPINSVPRADLTIGQRPRSFADCLCEQTGEFVRNDATHSCDRIKKRNKNGDLEDGDVDEEYDSDFRCPPFSHQLAPYPHSVEQCECLPGFGWKTPEMTCVRMSGYKCPAHSFKADDNLHIEANFADCECARGFFRDETNQVCVEWFLANNNGCPKYTFLRHWPLQSKANCQCIYGFKPTPMPTEGAIETPDLEEEITVTDPKERRKQLRQQRMRRKHRLQQHPKKKPAPECNAPMEMGGVSFSQCPPHSFATTWPVASPDDCTCVSGYKMGPMFEDERDHGDGEGFRCVPAEQGGEAAEDDQEDDEDTETITDSETTPACRAPLVKSPYNGECRLPVEEVVPRSPRDRGTVLFKGIEYDYVLTDDDVMIVQGDIAIGTLERWPGMGDEVNSDSATPILHGYFNSERDHRWPNAAMCYEIDSSAKAFSSQIRDAMDHIHAVTNFAFTQCRGNQCVQDSGCGGDYVSIKLTSSSCFSYIGRIGGAQSLGVSAECGVGNLMHVLLHAVGLHHAVDRTDRDDHVRIAWECLPDDKRSYFIVEELNMTLSPMDTPYDFYSIMHHPPNAFVRSDDSLPKQRFDASSRPPSWCQSVFPIITDPEERVGVLSKMGQRELMAVTDIHAVWRLYPTLQTQETPFYASGQKNAPISGAEEVFESRLHTQDDVMATLDDFRMKPKRSGRSFARKLGSFFGAIATLVGFGAFMAFAMTEFRKRALRNDGSYYSESLLADKALYD</sequence>
<feature type="chain" id="PRO_5035486782" description="Metalloendopeptidase" evidence="2">
    <location>
        <begin position="20"/>
        <end position="959"/>
    </location>
</feature>
<keyword evidence="2" id="KW-0732">Signal</keyword>
<feature type="binding site" evidence="1">
    <location>
        <position position="731"/>
    </location>
    <ligand>
        <name>Zn(2+)</name>
        <dbReference type="ChEBI" id="CHEBI:29105"/>
        <note>catalytic</note>
    </ligand>
</feature>
<dbReference type="Pfam" id="PF01400">
    <property type="entry name" value="Astacin"/>
    <property type="match status" value="1"/>
</dbReference>
<proteinExistence type="predicted"/>
<evidence type="ECO:0000256" key="4">
    <source>
        <dbReference type="SAM" id="Phobius"/>
    </source>
</evidence>
<dbReference type="AlphaFoldDB" id="A0A8K1CHZ6"/>
<feature type="domain" description="Peptidase M12A" evidence="5">
    <location>
        <begin position="631"/>
        <end position="854"/>
    </location>
</feature>
<dbReference type="GO" id="GO:0006508">
    <property type="term" value="P:proteolysis"/>
    <property type="evidence" value="ECO:0007669"/>
    <property type="project" value="UniProtKB-KW"/>
</dbReference>
<dbReference type="PANTHER" id="PTHR10127">
    <property type="entry name" value="DISCOIDIN, CUB, EGF, LAMININ , AND ZINC METALLOPROTEASE DOMAIN CONTAINING"/>
    <property type="match status" value="1"/>
</dbReference>
<dbReference type="PANTHER" id="PTHR10127:SF850">
    <property type="entry name" value="METALLOENDOPEPTIDASE"/>
    <property type="match status" value="1"/>
</dbReference>
<keyword evidence="1 2" id="KW-0862">Zinc</keyword>
<dbReference type="Gene3D" id="3.40.390.10">
    <property type="entry name" value="Collagenase (Catalytic Domain)"/>
    <property type="match status" value="1"/>
</dbReference>
<name>A0A8K1CHZ6_PYTOL</name>
<dbReference type="PRINTS" id="PR00480">
    <property type="entry name" value="ASTACIN"/>
</dbReference>
<accession>A0A8K1CHZ6</accession>
<feature type="region of interest" description="Disordered" evidence="3">
    <location>
        <begin position="517"/>
        <end position="551"/>
    </location>
</feature>
<dbReference type="EC" id="3.4.24.-" evidence="2"/>
<feature type="compositionally biased region" description="Acidic residues" evidence="3">
    <location>
        <begin position="525"/>
        <end position="540"/>
    </location>
</feature>
<comment type="caution">
    <text evidence="1">Lacks conserved residue(s) required for the propagation of feature annotation.</text>
</comment>
<dbReference type="SMART" id="SM00235">
    <property type="entry name" value="ZnMc"/>
    <property type="match status" value="1"/>
</dbReference>
<dbReference type="InterPro" id="IPR006026">
    <property type="entry name" value="Peptidase_Metallo"/>
</dbReference>
<feature type="region of interest" description="Disordered" evidence="3">
    <location>
        <begin position="426"/>
        <end position="460"/>
    </location>
</feature>
<keyword evidence="2" id="KW-0482">Metalloprotease</keyword>
<dbReference type="InterPro" id="IPR001506">
    <property type="entry name" value="Peptidase_M12A"/>
</dbReference>
<dbReference type="Proteomes" id="UP000794436">
    <property type="component" value="Unassembled WGS sequence"/>
</dbReference>
<evidence type="ECO:0000256" key="3">
    <source>
        <dbReference type="SAM" id="MobiDB-lite"/>
    </source>
</evidence>
<protein>
    <recommendedName>
        <fullName evidence="2">Metalloendopeptidase</fullName>
        <ecNumber evidence="2">3.4.24.-</ecNumber>
    </recommendedName>
</protein>
<feature type="signal peptide" evidence="2">
    <location>
        <begin position="1"/>
        <end position="19"/>
    </location>
</feature>
<evidence type="ECO:0000256" key="1">
    <source>
        <dbReference type="PROSITE-ProRule" id="PRU01211"/>
    </source>
</evidence>
<dbReference type="EMBL" id="SPLM01000073">
    <property type="protein sequence ID" value="TMW62457.1"/>
    <property type="molecule type" value="Genomic_DNA"/>
</dbReference>
<keyword evidence="4" id="KW-0812">Transmembrane</keyword>
<reference evidence="6" key="1">
    <citation type="submission" date="2019-03" db="EMBL/GenBank/DDBJ databases">
        <title>Long read genome sequence of the mycoparasitic Pythium oligandrum ATCC 38472 isolated from sugarbeet rhizosphere.</title>
        <authorList>
            <person name="Gaulin E."/>
        </authorList>
    </citation>
    <scope>NUCLEOTIDE SEQUENCE</scope>
    <source>
        <strain evidence="6">ATCC 38472_TT</strain>
    </source>
</reference>
<dbReference type="InterPro" id="IPR024079">
    <property type="entry name" value="MetalloPept_cat_dom_sf"/>
</dbReference>
<dbReference type="OrthoDB" id="291007at2759"/>
<feature type="binding site" evidence="1">
    <location>
        <position position="737"/>
    </location>
    <ligand>
        <name>Zn(2+)</name>
        <dbReference type="ChEBI" id="CHEBI:29105"/>
        <note>catalytic</note>
    </ligand>
</feature>
<evidence type="ECO:0000313" key="7">
    <source>
        <dbReference type="Proteomes" id="UP000794436"/>
    </source>
</evidence>
<keyword evidence="7" id="KW-1185">Reference proteome</keyword>
<gene>
    <name evidence="6" type="ORF">Poli38472_005075</name>
</gene>
<keyword evidence="2" id="KW-0645">Protease</keyword>
<comment type="cofactor">
    <cofactor evidence="1 2">
        <name>Zn(2+)</name>
        <dbReference type="ChEBI" id="CHEBI:29105"/>
    </cofactor>
    <text evidence="1 2">Binds 1 zinc ion per subunit.</text>
</comment>
<evidence type="ECO:0000256" key="2">
    <source>
        <dbReference type="RuleBase" id="RU361183"/>
    </source>
</evidence>
<dbReference type="SUPFAM" id="SSF55486">
    <property type="entry name" value="Metalloproteases ('zincins'), catalytic domain"/>
    <property type="match status" value="1"/>
</dbReference>
<evidence type="ECO:0000259" key="5">
    <source>
        <dbReference type="PROSITE" id="PS51864"/>
    </source>
</evidence>
<comment type="caution">
    <text evidence="6">The sequence shown here is derived from an EMBL/GenBank/DDBJ whole genome shotgun (WGS) entry which is preliminary data.</text>
</comment>
<dbReference type="GO" id="GO:0008270">
    <property type="term" value="F:zinc ion binding"/>
    <property type="evidence" value="ECO:0007669"/>
    <property type="project" value="UniProtKB-UniRule"/>
</dbReference>
<evidence type="ECO:0000313" key="6">
    <source>
        <dbReference type="EMBL" id="TMW62457.1"/>
    </source>
</evidence>
<feature type="transmembrane region" description="Helical" evidence="4">
    <location>
        <begin position="911"/>
        <end position="931"/>
    </location>
</feature>
<keyword evidence="2" id="KW-0378">Hydrolase</keyword>
<keyword evidence="1 2" id="KW-0479">Metal-binding</keyword>
<dbReference type="GO" id="GO:0004222">
    <property type="term" value="F:metalloendopeptidase activity"/>
    <property type="evidence" value="ECO:0007669"/>
    <property type="project" value="UniProtKB-UniRule"/>
</dbReference>